<sequence>MSRFPRHSKVSSASAGVALFFFRFATTLLRGTVMFDLLRLDQYGALLLFIHHSIDDFMPQDFMDYEFMASNYIHSTEGLNPSRPIPHLAFCFKDPLSRGWDTGIRDTFLSSKQADWEGVALWISRLRAENISLRNTLHDLSNDNLLSQSKKNLNISLSVVIKSDTSSALKKTVEFEGALIATCRRLLYLVPRPQTAFEIQKLPDTSARALVILGTRHDPAVFHPIPHHERIEGTAVASASGTLTAIGSPHYSPPLATPGALLVANAPLPPSQCLRK</sequence>
<protein>
    <submittedName>
        <fullName evidence="1">Uncharacterized protein</fullName>
    </submittedName>
</protein>
<comment type="caution">
    <text evidence="1">The sequence shown here is derived from an EMBL/GenBank/DDBJ whole genome shotgun (WGS) entry which is preliminary data.</text>
</comment>
<evidence type="ECO:0000313" key="2">
    <source>
        <dbReference type="Proteomes" id="UP001175228"/>
    </source>
</evidence>
<proteinExistence type="predicted"/>
<accession>A0AA39PWJ0</accession>
<dbReference type="AlphaFoldDB" id="A0AA39PWJ0"/>
<dbReference type="EMBL" id="JAUEPU010000032">
    <property type="protein sequence ID" value="KAK0491875.1"/>
    <property type="molecule type" value="Genomic_DNA"/>
</dbReference>
<organism evidence="1 2">
    <name type="scientific">Armillaria luteobubalina</name>
    <dbReference type="NCBI Taxonomy" id="153913"/>
    <lineage>
        <taxon>Eukaryota</taxon>
        <taxon>Fungi</taxon>
        <taxon>Dikarya</taxon>
        <taxon>Basidiomycota</taxon>
        <taxon>Agaricomycotina</taxon>
        <taxon>Agaricomycetes</taxon>
        <taxon>Agaricomycetidae</taxon>
        <taxon>Agaricales</taxon>
        <taxon>Marasmiineae</taxon>
        <taxon>Physalacriaceae</taxon>
        <taxon>Armillaria</taxon>
    </lineage>
</organism>
<evidence type="ECO:0000313" key="1">
    <source>
        <dbReference type="EMBL" id="KAK0491875.1"/>
    </source>
</evidence>
<keyword evidence="2" id="KW-1185">Reference proteome</keyword>
<dbReference type="Proteomes" id="UP001175228">
    <property type="component" value="Unassembled WGS sequence"/>
</dbReference>
<reference evidence="1" key="1">
    <citation type="submission" date="2023-06" db="EMBL/GenBank/DDBJ databases">
        <authorList>
            <consortium name="Lawrence Berkeley National Laboratory"/>
            <person name="Ahrendt S."/>
            <person name="Sahu N."/>
            <person name="Indic B."/>
            <person name="Wong-Bajracharya J."/>
            <person name="Merenyi Z."/>
            <person name="Ke H.-M."/>
            <person name="Monk M."/>
            <person name="Kocsube S."/>
            <person name="Drula E."/>
            <person name="Lipzen A."/>
            <person name="Balint B."/>
            <person name="Henrissat B."/>
            <person name="Andreopoulos B."/>
            <person name="Martin F.M."/>
            <person name="Harder C.B."/>
            <person name="Rigling D."/>
            <person name="Ford K.L."/>
            <person name="Foster G.D."/>
            <person name="Pangilinan J."/>
            <person name="Papanicolaou A."/>
            <person name="Barry K."/>
            <person name="LaButti K."/>
            <person name="Viragh M."/>
            <person name="Koriabine M."/>
            <person name="Yan M."/>
            <person name="Riley R."/>
            <person name="Champramary S."/>
            <person name="Plett K.L."/>
            <person name="Tsai I.J."/>
            <person name="Slot J."/>
            <person name="Sipos G."/>
            <person name="Plett J."/>
            <person name="Nagy L.G."/>
            <person name="Grigoriev I.V."/>
        </authorList>
    </citation>
    <scope>NUCLEOTIDE SEQUENCE</scope>
    <source>
        <strain evidence="1">HWK02</strain>
    </source>
</reference>
<name>A0AA39PWJ0_9AGAR</name>
<gene>
    <name evidence="1" type="ORF">EDD18DRAFT_1465650</name>
</gene>